<dbReference type="InterPro" id="IPR005064">
    <property type="entry name" value="BUG"/>
</dbReference>
<evidence type="ECO:0000256" key="1">
    <source>
        <dbReference type="ARBA" id="ARBA00006987"/>
    </source>
</evidence>
<dbReference type="CDD" id="cd07012">
    <property type="entry name" value="PBP2_Bug_TTT"/>
    <property type="match status" value="1"/>
</dbReference>
<comment type="similarity">
    <text evidence="1">Belongs to the UPF0065 (bug) family.</text>
</comment>
<dbReference type="RefSeq" id="WP_354447049.1">
    <property type="nucleotide sequence ID" value="NZ_JBEPSH010000008.1"/>
</dbReference>
<evidence type="ECO:0000313" key="4">
    <source>
        <dbReference type="Proteomes" id="UP001549320"/>
    </source>
</evidence>
<protein>
    <submittedName>
        <fullName evidence="3">Tripartite-type tricarboxylate transporter receptor subunit TctC</fullName>
    </submittedName>
</protein>
<keyword evidence="3" id="KW-0675">Receptor</keyword>
<keyword evidence="4" id="KW-1185">Reference proteome</keyword>
<gene>
    <name evidence="3" type="ORF">ABIE13_004319</name>
</gene>
<dbReference type="EMBL" id="JBEPSH010000008">
    <property type="protein sequence ID" value="MET4579196.1"/>
    <property type="molecule type" value="Genomic_DNA"/>
</dbReference>
<keyword evidence="2" id="KW-0732">Signal</keyword>
<dbReference type="SUPFAM" id="SSF53850">
    <property type="entry name" value="Periplasmic binding protein-like II"/>
    <property type="match status" value="1"/>
</dbReference>
<name>A0ABV2QDT2_9BURK</name>
<evidence type="ECO:0000313" key="3">
    <source>
        <dbReference type="EMBL" id="MET4579196.1"/>
    </source>
</evidence>
<dbReference type="Pfam" id="PF03401">
    <property type="entry name" value="TctC"/>
    <property type="match status" value="1"/>
</dbReference>
<accession>A0ABV2QDT2</accession>
<evidence type="ECO:0000256" key="2">
    <source>
        <dbReference type="SAM" id="SignalP"/>
    </source>
</evidence>
<organism evidence="3 4">
    <name type="scientific">Ottowia thiooxydans</name>
    <dbReference type="NCBI Taxonomy" id="219182"/>
    <lineage>
        <taxon>Bacteria</taxon>
        <taxon>Pseudomonadati</taxon>
        <taxon>Pseudomonadota</taxon>
        <taxon>Betaproteobacteria</taxon>
        <taxon>Burkholderiales</taxon>
        <taxon>Comamonadaceae</taxon>
        <taxon>Ottowia</taxon>
    </lineage>
</organism>
<dbReference type="Gene3D" id="3.40.190.10">
    <property type="entry name" value="Periplasmic binding protein-like II"/>
    <property type="match status" value="1"/>
</dbReference>
<comment type="caution">
    <text evidence="3">The sequence shown here is derived from an EMBL/GenBank/DDBJ whole genome shotgun (WGS) entry which is preliminary data.</text>
</comment>
<dbReference type="PANTHER" id="PTHR42928:SF5">
    <property type="entry name" value="BLR1237 PROTEIN"/>
    <property type="match status" value="1"/>
</dbReference>
<dbReference type="PIRSF" id="PIRSF017082">
    <property type="entry name" value="YflP"/>
    <property type="match status" value="1"/>
</dbReference>
<dbReference type="InterPro" id="IPR042100">
    <property type="entry name" value="Bug_dom1"/>
</dbReference>
<proteinExistence type="inferred from homology"/>
<feature type="chain" id="PRO_5045611118" evidence="2">
    <location>
        <begin position="22"/>
        <end position="316"/>
    </location>
</feature>
<dbReference type="PANTHER" id="PTHR42928">
    <property type="entry name" value="TRICARBOXYLATE-BINDING PROTEIN"/>
    <property type="match status" value="1"/>
</dbReference>
<dbReference type="Gene3D" id="3.40.190.150">
    <property type="entry name" value="Bordetella uptake gene, domain 1"/>
    <property type="match status" value="1"/>
</dbReference>
<feature type="signal peptide" evidence="2">
    <location>
        <begin position="1"/>
        <end position="21"/>
    </location>
</feature>
<dbReference type="Proteomes" id="UP001549320">
    <property type="component" value="Unassembled WGS sequence"/>
</dbReference>
<reference evidence="3 4" key="1">
    <citation type="submission" date="2024-06" db="EMBL/GenBank/DDBJ databases">
        <title>Sorghum-associated microbial communities from plants grown in Nebraska, USA.</title>
        <authorList>
            <person name="Schachtman D."/>
        </authorList>
    </citation>
    <scope>NUCLEOTIDE SEQUENCE [LARGE SCALE GENOMIC DNA]</scope>
    <source>
        <strain evidence="3 4">2709</strain>
    </source>
</reference>
<sequence length="316" mass="33574">MNLLSRVVLTLGVAMTGFTAAADDAPIKVILPFAAGSGTDNIARPLFDEISKSTKQVFVFDNRPGASGAIAAQAVAQSAPDGRTFMVTTNTTHTINPVLFKKLPYDPIKDFAPVAMVATSPYLLMVRKDMPVSNVKELMDWIKRNPGTASYGWGAAVSQMAGAGFLKRYDLNAVGVAYKSSPQAVTDLMGGQISFMFLDLAAAVPHLKGDRLKPLLVTAPKRLAQLPSVPTASEAGVKDFDVSAWIGVFAPAGTPAPALKKMTEDVSQAMRSPALLQRFEACCVPEVLVGDAFSKYLQKDAAQWVERAAAAGIQPE</sequence>